<feature type="non-terminal residue" evidence="2">
    <location>
        <position position="126"/>
    </location>
</feature>
<keyword evidence="1" id="KW-0812">Transmembrane</keyword>
<proteinExistence type="predicted"/>
<dbReference type="AlphaFoldDB" id="A0A3S1BXL6"/>
<accession>A0A3S1BXL6</accession>
<feature type="non-terminal residue" evidence="2">
    <location>
        <position position="1"/>
    </location>
</feature>
<dbReference type="EMBL" id="RQTK01000575">
    <property type="protein sequence ID" value="RUS77520.1"/>
    <property type="molecule type" value="Genomic_DNA"/>
</dbReference>
<gene>
    <name evidence="2" type="ORF">EGW08_014732</name>
</gene>
<feature type="transmembrane region" description="Helical" evidence="1">
    <location>
        <begin position="67"/>
        <end position="88"/>
    </location>
</feature>
<reference evidence="2 3" key="1">
    <citation type="submission" date="2019-01" db="EMBL/GenBank/DDBJ databases">
        <title>A draft genome assembly of the solar-powered sea slug Elysia chlorotica.</title>
        <authorList>
            <person name="Cai H."/>
            <person name="Li Q."/>
            <person name="Fang X."/>
            <person name="Li J."/>
            <person name="Curtis N.E."/>
            <person name="Altenburger A."/>
            <person name="Shibata T."/>
            <person name="Feng M."/>
            <person name="Maeda T."/>
            <person name="Schwartz J.A."/>
            <person name="Shigenobu S."/>
            <person name="Lundholm N."/>
            <person name="Nishiyama T."/>
            <person name="Yang H."/>
            <person name="Hasebe M."/>
            <person name="Li S."/>
            <person name="Pierce S.K."/>
            <person name="Wang J."/>
        </authorList>
    </citation>
    <scope>NUCLEOTIDE SEQUENCE [LARGE SCALE GENOMIC DNA]</scope>
    <source>
        <strain evidence="2">EC2010</strain>
        <tissue evidence="2">Whole organism of an adult</tissue>
    </source>
</reference>
<organism evidence="2 3">
    <name type="scientific">Elysia chlorotica</name>
    <name type="common">Eastern emerald elysia</name>
    <name type="synonym">Sea slug</name>
    <dbReference type="NCBI Taxonomy" id="188477"/>
    <lineage>
        <taxon>Eukaryota</taxon>
        <taxon>Metazoa</taxon>
        <taxon>Spiralia</taxon>
        <taxon>Lophotrochozoa</taxon>
        <taxon>Mollusca</taxon>
        <taxon>Gastropoda</taxon>
        <taxon>Heterobranchia</taxon>
        <taxon>Euthyneura</taxon>
        <taxon>Panpulmonata</taxon>
        <taxon>Sacoglossa</taxon>
        <taxon>Placobranchoidea</taxon>
        <taxon>Plakobranchidae</taxon>
        <taxon>Elysia</taxon>
    </lineage>
</organism>
<comment type="caution">
    <text evidence="2">The sequence shown here is derived from an EMBL/GenBank/DDBJ whole genome shotgun (WGS) entry which is preliminary data.</text>
</comment>
<protein>
    <submittedName>
        <fullName evidence="2">Uncharacterized protein</fullName>
    </submittedName>
</protein>
<keyword evidence="1" id="KW-0472">Membrane</keyword>
<evidence type="ECO:0000313" key="3">
    <source>
        <dbReference type="Proteomes" id="UP000271974"/>
    </source>
</evidence>
<keyword evidence="3" id="KW-1185">Reference proteome</keyword>
<dbReference type="Proteomes" id="UP000271974">
    <property type="component" value="Unassembled WGS sequence"/>
</dbReference>
<keyword evidence="1" id="KW-1133">Transmembrane helix</keyword>
<name>A0A3S1BXL6_ELYCH</name>
<dbReference type="OrthoDB" id="6066072at2759"/>
<sequence length="126" mass="13701">VCDGTYGQDCAFSCNPNCGGPLNACEPVEGNCTFGCDDGLQGVFCESHTNSGNPLNTLQNLESEYGYGIYFGLLFAFIALSLAALIFICSEAPLHILGLLLYWFSFSIEVGYLYASFLSCSRFLHF</sequence>
<evidence type="ECO:0000313" key="2">
    <source>
        <dbReference type="EMBL" id="RUS77520.1"/>
    </source>
</evidence>
<evidence type="ECO:0000256" key="1">
    <source>
        <dbReference type="SAM" id="Phobius"/>
    </source>
</evidence>
<feature type="transmembrane region" description="Helical" evidence="1">
    <location>
        <begin position="94"/>
        <end position="115"/>
    </location>
</feature>